<feature type="region of interest" description="Disordered" evidence="1">
    <location>
        <begin position="1"/>
        <end position="31"/>
    </location>
</feature>
<dbReference type="Proteomes" id="UP000019147">
    <property type="component" value="Chromosome"/>
</dbReference>
<evidence type="ECO:0000313" key="2">
    <source>
        <dbReference type="EMBL" id="ANG66425.1"/>
    </source>
</evidence>
<reference evidence="2 3" key="1">
    <citation type="journal article" date="2014" name="Syst. Appl. Microbiol.">
        <title>Evidence for the existence of two new members of the family Chlamydiaceae and proposal of Chlamydia avium sp. nov. and Chlamydia gallinacea sp. nov.</title>
        <authorList>
            <person name="Sachse K."/>
            <person name="Laroucau K."/>
            <person name="Riege K."/>
            <person name="Wehner S."/>
            <person name="Dilcher M."/>
            <person name="Creasy H.H."/>
            <person name="Weidmann M."/>
            <person name="Myers G."/>
            <person name="Vorimore F."/>
            <person name="Vicari N."/>
            <person name="Magnino S."/>
            <person name="Liebler-Tenorio E."/>
            <person name="Ruettger A."/>
            <person name="Bavoil P.M."/>
            <person name="Hufert F.T."/>
            <person name="Rossello-Mora R."/>
            <person name="Marz M."/>
        </authorList>
    </citation>
    <scope>NUCLEOTIDE SEQUENCE [LARGE SCALE GENOMIC DNA]</scope>
    <source>
        <strain evidence="2 3">08-1274/3</strain>
    </source>
</reference>
<protein>
    <submittedName>
        <fullName evidence="2">Uncharacterized protein</fullName>
    </submittedName>
</protein>
<organism evidence="2 3">
    <name type="scientific">Chlamydia gallinacea 08-1274/3</name>
    <dbReference type="NCBI Taxonomy" id="1143323"/>
    <lineage>
        <taxon>Bacteria</taxon>
        <taxon>Pseudomonadati</taxon>
        <taxon>Chlamydiota</taxon>
        <taxon>Chlamydiia</taxon>
        <taxon>Chlamydiales</taxon>
        <taxon>Chlamydiaceae</taxon>
        <taxon>Chlamydia/Chlamydophila group</taxon>
        <taxon>Chlamydia</taxon>
    </lineage>
</organism>
<accession>A0A173DZT4</accession>
<proteinExistence type="predicted"/>
<evidence type="ECO:0000313" key="3">
    <source>
        <dbReference type="Proteomes" id="UP000019147"/>
    </source>
</evidence>
<evidence type="ECO:0000256" key="1">
    <source>
        <dbReference type="SAM" id="MobiDB-lite"/>
    </source>
</evidence>
<feature type="compositionally biased region" description="Polar residues" evidence="1">
    <location>
        <begin position="15"/>
        <end position="24"/>
    </location>
</feature>
<sequence length="65" mass="7177">MAGIDLGHKRRRARTLSTKTSATVTGKVHRSRHPEVIAVATQAEKSTREMKEMVQRTAASLLCCN</sequence>
<dbReference type="EMBL" id="CP015840">
    <property type="protein sequence ID" value="ANG66425.1"/>
    <property type="molecule type" value="Genomic_DNA"/>
</dbReference>
<gene>
    <name evidence="2" type="ORF">M787_003765</name>
</gene>
<dbReference type="KEGG" id="cgz:M787_003765"/>
<name>A0A173DZT4_9CHLA</name>
<dbReference type="AlphaFoldDB" id="A0A173DZT4"/>